<evidence type="ECO:0000313" key="5">
    <source>
        <dbReference type="Proteomes" id="UP000198814"/>
    </source>
</evidence>
<evidence type="ECO:0000259" key="3">
    <source>
        <dbReference type="Pfam" id="PF13457"/>
    </source>
</evidence>
<proteinExistence type="predicted"/>
<dbReference type="RefSeq" id="WP_090318233.1">
    <property type="nucleotide sequence ID" value="NZ_FNOE01000009.1"/>
</dbReference>
<dbReference type="InterPro" id="IPR038200">
    <property type="entry name" value="GW_dom_sf"/>
</dbReference>
<dbReference type="Proteomes" id="UP000198814">
    <property type="component" value="Unassembled WGS sequence"/>
</dbReference>
<evidence type="ECO:0000256" key="2">
    <source>
        <dbReference type="SAM" id="SignalP"/>
    </source>
</evidence>
<accession>A0A1H8Q9G7</accession>
<reference evidence="5" key="1">
    <citation type="submission" date="2016-10" db="EMBL/GenBank/DDBJ databases">
        <authorList>
            <person name="Varghese N."/>
            <person name="Submissions S."/>
        </authorList>
    </citation>
    <scope>NUCLEOTIDE SEQUENCE [LARGE SCALE GENOMIC DNA]</scope>
    <source>
        <strain evidence="5">Nm76</strain>
    </source>
</reference>
<feature type="chain" id="PRO_5011634475" description="GW domain-containing protein" evidence="2">
    <location>
        <begin position="25"/>
        <end position="234"/>
    </location>
</feature>
<feature type="signal peptide" evidence="2">
    <location>
        <begin position="1"/>
        <end position="24"/>
    </location>
</feature>
<dbReference type="OrthoDB" id="9951066at2"/>
<feature type="domain" description="GW" evidence="3">
    <location>
        <begin position="189"/>
        <end position="228"/>
    </location>
</feature>
<sequence length="234" mass="27217">MNDLKFIRRFVFLIALFPTISTYAAEFTKEDIIGQWKTVVKNPVHKNTVAKRYMRHTFFEDGKLVVENKEDSQDNKEWKFSDGVFIVTSSYKSSKFIEQYKLININKLSKFRFQSIIDGKPLADYDPKEIYIRQGSDTDRNMETLDIFKSVKSSMDFIDPNTLEVGSEYILSKKTPIMPHYTPSDLSKIVYAVKGQSISIIKRQMVNNTIWYQVTFNGNQGWVNSIALFGQKLK</sequence>
<dbReference type="Gene3D" id="2.30.30.170">
    <property type="match status" value="1"/>
</dbReference>
<dbReference type="Pfam" id="PF13457">
    <property type="entry name" value="GW"/>
    <property type="match status" value="1"/>
</dbReference>
<evidence type="ECO:0000256" key="1">
    <source>
        <dbReference type="ARBA" id="ARBA00022729"/>
    </source>
</evidence>
<keyword evidence="1 2" id="KW-0732">Signal</keyword>
<dbReference type="EMBL" id="FODO01000011">
    <property type="protein sequence ID" value="SEO50678.1"/>
    <property type="molecule type" value="Genomic_DNA"/>
</dbReference>
<dbReference type="InterPro" id="IPR025987">
    <property type="entry name" value="GW_dom"/>
</dbReference>
<protein>
    <recommendedName>
        <fullName evidence="3">GW domain-containing protein</fullName>
    </recommendedName>
</protein>
<dbReference type="AlphaFoldDB" id="A0A1H8Q9G7"/>
<gene>
    <name evidence="4" type="ORF">SAMN05216333_11148</name>
</gene>
<keyword evidence="5" id="KW-1185">Reference proteome</keyword>
<evidence type="ECO:0000313" key="4">
    <source>
        <dbReference type="EMBL" id="SEO50678.1"/>
    </source>
</evidence>
<name>A0A1H8Q9G7_9PROT</name>
<dbReference type="SUPFAM" id="SSF82057">
    <property type="entry name" value="Prokaryotic SH3-related domain"/>
    <property type="match status" value="1"/>
</dbReference>
<organism evidence="4 5">
    <name type="scientific">Nitrosomonas oligotropha</name>
    <dbReference type="NCBI Taxonomy" id="42354"/>
    <lineage>
        <taxon>Bacteria</taxon>
        <taxon>Pseudomonadati</taxon>
        <taxon>Pseudomonadota</taxon>
        <taxon>Betaproteobacteria</taxon>
        <taxon>Nitrosomonadales</taxon>
        <taxon>Nitrosomonadaceae</taxon>
        <taxon>Nitrosomonas</taxon>
    </lineage>
</organism>